<reference evidence="1" key="1">
    <citation type="submission" date="2018-02" db="EMBL/GenBank/DDBJ databases">
        <title>Rhizophora mucronata_Transcriptome.</title>
        <authorList>
            <person name="Meera S.P."/>
            <person name="Sreeshan A."/>
            <person name="Augustine A."/>
        </authorList>
    </citation>
    <scope>NUCLEOTIDE SEQUENCE</scope>
    <source>
        <tissue evidence="1">Leaf</tissue>
    </source>
</reference>
<proteinExistence type="predicted"/>
<accession>A0A2P2PJS0</accession>
<sequence length="36" mass="4539">MRCLAEPNLIWKGAWRDHVYLLSLRYRLIWTYIFKI</sequence>
<dbReference type="EMBL" id="GGEC01074509">
    <property type="protein sequence ID" value="MBX54993.1"/>
    <property type="molecule type" value="Transcribed_RNA"/>
</dbReference>
<name>A0A2P2PJS0_RHIMU</name>
<evidence type="ECO:0000313" key="1">
    <source>
        <dbReference type="EMBL" id="MBX54993.1"/>
    </source>
</evidence>
<organism evidence="1">
    <name type="scientific">Rhizophora mucronata</name>
    <name type="common">Asiatic mangrove</name>
    <dbReference type="NCBI Taxonomy" id="61149"/>
    <lineage>
        <taxon>Eukaryota</taxon>
        <taxon>Viridiplantae</taxon>
        <taxon>Streptophyta</taxon>
        <taxon>Embryophyta</taxon>
        <taxon>Tracheophyta</taxon>
        <taxon>Spermatophyta</taxon>
        <taxon>Magnoliopsida</taxon>
        <taxon>eudicotyledons</taxon>
        <taxon>Gunneridae</taxon>
        <taxon>Pentapetalae</taxon>
        <taxon>rosids</taxon>
        <taxon>fabids</taxon>
        <taxon>Malpighiales</taxon>
        <taxon>Rhizophoraceae</taxon>
        <taxon>Rhizophora</taxon>
    </lineage>
</organism>
<protein>
    <submittedName>
        <fullName evidence="1">Uncharacterized protein</fullName>
    </submittedName>
</protein>
<dbReference type="AlphaFoldDB" id="A0A2P2PJS0"/>